<evidence type="ECO:0000313" key="9">
    <source>
        <dbReference type="EMBL" id="QGY44648.1"/>
    </source>
</evidence>
<evidence type="ECO:0000256" key="6">
    <source>
        <dbReference type="SAM" id="Phobius"/>
    </source>
</evidence>
<feature type="transmembrane region" description="Helical" evidence="6">
    <location>
        <begin position="758"/>
        <end position="778"/>
    </location>
</feature>
<keyword evidence="4 6" id="KW-1133">Transmembrane helix</keyword>
<protein>
    <submittedName>
        <fullName evidence="9">FtsX-like permease family protein</fullName>
    </submittedName>
</protein>
<evidence type="ECO:0000256" key="1">
    <source>
        <dbReference type="ARBA" id="ARBA00004651"/>
    </source>
</evidence>
<dbReference type="InterPro" id="IPR050250">
    <property type="entry name" value="Macrolide_Exporter_MacB"/>
</dbReference>
<dbReference type="PROSITE" id="PS51257">
    <property type="entry name" value="PROKAR_LIPOPROTEIN"/>
    <property type="match status" value="1"/>
</dbReference>
<comment type="subcellular location">
    <subcellularLocation>
        <location evidence="1">Cell membrane</location>
        <topology evidence="1">Multi-pass membrane protein</topology>
    </subcellularLocation>
</comment>
<gene>
    <name evidence="9" type="ORF">GM418_13530</name>
</gene>
<dbReference type="KEGG" id="mcos:GM418_13530"/>
<dbReference type="EMBL" id="CP046401">
    <property type="protein sequence ID" value="QGY44648.1"/>
    <property type="molecule type" value="Genomic_DNA"/>
</dbReference>
<keyword evidence="2" id="KW-1003">Cell membrane</keyword>
<dbReference type="GO" id="GO:0005886">
    <property type="term" value="C:plasma membrane"/>
    <property type="evidence" value="ECO:0007669"/>
    <property type="project" value="UniProtKB-SubCell"/>
</dbReference>
<keyword evidence="10" id="KW-1185">Reference proteome</keyword>
<feature type="transmembrane region" description="Helical" evidence="6">
    <location>
        <begin position="282"/>
        <end position="303"/>
    </location>
</feature>
<feature type="domain" description="MacB-like periplasmic core" evidence="8">
    <location>
        <begin position="20"/>
        <end position="238"/>
    </location>
</feature>
<dbReference type="PANTHER" id="PTHR30572:SF18">
    <property type="entry name" value="ABC-TYPE MACROLIDE FAMILY EXPORT SYSTEM PERMEASE COMPONENT 2"/>
    <property type="match status" value="1"/>
</dbReference>
<keyword evidence="3 6" id="KW-0812">Transmembrane</keyword>
<feature type="transmembrane region" description="Helical" evidence="6">
    <location>
        <begin position="336"/>
        <end position="359"/>
    </location>
</feature>
<keyword evidence="5 6" id="KW-0472">Membrane</keyword>
<sequence>MITNYFKIVWRNLWKNKIFSLINILGLSIGISCCTIIGIYVLHELSYDKFFPNSDRVYRVFQVQEQAGELYQVASTPAALPEALKENYAEIEEVTFFAQIFNKRLFRYQDKHFEEGNGFNVDSSFFKFFNFHIVRGSLEDFFTSPNTILLTKTMAEKYFGKEDPIGKVININRNQDFVVAAVIEDPPGNSHLKFNFLLPMEQIRSYRDFTSWGNNWVYTYILLKKGTDVHAFESKIRNVLIDNIGIPEWQPKLYLQALKNIHLYSSFDFNTDFADIGSLKTIYLFGAIGLIILLISCINFINLTTAKAFRRNKETGIRKVVGANRSQLILQFMAEALLYVFLSTVLAILFAKLLFPYFFSLSGVPLGFELLAVKNLSGLLLAILLTTGMLIGIYPALLLSSTRAITISGKGLSPVKRNKKHQFSSQKTLVISQFSLSVVLIVCAIIIRQQMHFVLNRDPGFDKDQIVYTPMKGELQNETRFQSFKNELLQQASIEEVTRSNGLPINHEGSFEGVEWEGMPSNHQDFLMSYFDTDEGFVNTFGLKVLEGRNFLPRSRNDISTYYLVNETAINKMQLQDPVGKRLEDGIIVGVINDFNFQSAYKQIDPMILRSEQGTMKNRYVSVRIAAGNITDGVNTFERICKQFNPDYPIEYYFLDDSIATLYNKQIRSGKLINLFAALAIFISCLGLFGLASFITTSRIKEIGIRKVNGAKISEILTMLNKDFIKWVVIAFVVATPIAYYAMNKWLENFAYKTNLSWWIFALAGAFALGIALLTVSWQSWRAATRNPVEALRYE</sequence>
<dbReference type="Proteomes" id="UP000428260">
    <property type="component" value="Chromosome"/>
</dbReference>
<dbReference type="Pfam" id="PF02687">
    <property type="entry name" value="FtsX"/>
    <property type="match status" value="2"/>
</dbReference>
<evidence type="ECO:0000313" key="10">
    <source>
        <dbReference type="Proteomes" id="UP000428260"/>
    </source>
</evidence>
<organism evidence="9 10">
    <name type="scientific">Maribellus comscasis</name>
    <dbReference type="NCBI Taxonomy" id="2681766"/>
    <lineage>
        <taxon>Bacteria</taxon>
        <taxon>Pseudomonadati</taxon>
        <taxon>Bacteroidota</taxon>
        <taxon>Bacteroidia</taxon>
        <taxon>Marinilabiliales</taxon>
        <taxon>Prolixibacteraceae</taxon>
        <taxon>Maribellus</taxon>
    </lineage>
</organism>
<accession>A0A6I6JUC3</accession>
<dbReference type="Pfam" id="PF12704">
    <property type="entry name" value="MacB_PCD"/>
    <property type="match status" value="1"/>
</dbReference>
<dbReference type="AlphaFoldDB" id="A0A6I6JUC3"/>
<dbReference type="PANTHER" id="PTHR30572">
    <property type="entry name" value="MEMBRANE COMPONENT OF TRANSPORTER-RELATED"/>
    <property type="match status" value="1"/>
</dbReference>
<name>A0A6I6JUC3_9BACT</name>
<dbReference type="InterPro" id="IPR003838">
    <property type="entry name" value="ABC3_permease_C"/>
</dbReference>
<feature type="transmembrane region" description="Helical" evidence="6">
    <location>
        <begin position="379"/>
        <end position="400"/>
    </location>
</feature>
<feature type="transmembrane region" description="Helical" evidence="6">
    <location>
        <begin position="21"/>
        <end position="42"/>
    </location>
</feature>
<evidence type="ECO:0000256" key="5">
    <source>
        <dbReference type="ARBA" id="ARBA00023136"/>
    </source>
</evidence>
<feature type="transmembrane region" description="Helical" evidence="6">
    <location>
        <begin position="672"/>
        <end position="697"/>
    </location>
</feature>
<reference evidence="9 10" key="1">
    <citation type="submission" date="2019-11" db="EMBL/GenBank/DDBJ databases">
        <authorList>
            <person name="Zheng R.K."/>
            <person name="Sun C.M."/>
        </authorList>
    </citation>
    <scope>NUCLEOTIDE SEQUENCE [LARGE SCALE GENOMIC DNA]</scope>
    <source>
        <strain evidence="9 10">WC007</strain>
    </source>
</reference>
<evidence type="ECO:0000259" key="7">
    <source>
        <dbReference type="Pfam" id="PF02687"/>
    </source>
</evidence>
<proteinExistence type="predicted"/>
<dbReference type="InterPro" id="IPR025857">
    <property type="entry name" value="MacB_PCD"/>
</dbReference>
<evidence type="ECO:0000256" key="3">
    <source>
        <dbReference type="ARBA" id="ARBA00022692"/>
    </source>
</evidence>
<feature type="domain" description="ABC3 transporter permease C-terminal" evidence="7">
    <location>
        <begin position="675"/>
        <end position="788"/>
    </location>
</feature>
<feature type="transmembrane region" description="Helical" evidence="6">
    <location>
        <begin position="724"/>
        <end position="743"/>
    </location>
</feature>
<evidence type="ECO:0000256" key="4">
    <source>
        <dbReference type="ARBA" id="ARBA00022989"/>
    </source>
</evidence>
<evidence type="ECO:0000259" key="8">
    <source>
        <dbReference type="Pfam" id="PF12704"/>
    </source>
</evidence>
<evidence type="ECO:0000256" key="2">
    <source>
        <dbReference type="ARBA" id="ARBA00022475"/>
    </source>
</evidence>
<dbReference type="RefSeq" id="WP_158867158.1">
    <property type="nucleotide sequence ID" value="NZ_CP046401.1"/>
</dbReference>
<dbReference type="GO" id="GO:0022857">
    <property type="term" value="F:transmembrane transporter activity"/>
    <property type="evidence" value="ECO:0007669"/>
    <property type="project" value="TreeGrafter"/>
</dbReference>
<feature type="domain" description="ABC3 transporter permease C-terminal" evidence="7">
    <location>
        <begin position="287"/>
        <end position="401"/>
    </location>
</feature>
<feature type="transmembrane region" description="Helical" evidence="6">
    <location>
        <begin position="429"/>
        <end position="447"/>
    </location>
</feature>